<evidence type="ECO:0000256" key="5">
    <source>
        <dbReference type="ARBA" id="ARBA00023012"/>
    </source>
</evidence>
<dbReference type="InterPro" id="IPR000014">
    <property type="entry name" value="PAS"/>
</dbReference>
<dbReference type="RefSeq" id="WP_413261607.1">
    <property type="nucleotide sequence ID" value="NZ_JBHFNR010000019.1"/>
</dbReference>
<dbReference type="SMART" id="SM00065">
    <property type="entry name" value="GAF"/>
    <property type="match status" value="2"/>
</dbReference>
<feature type="domain" description="Histidine kinase" evidence="7">
    <location>
        <begin position="604"/>
        <end position="825"/>
    </location>
</feature>
<dbReference type="SMART" id="SM00388">
    <property type="entry name" value="HisKA"/>
    <property type="match status" value="1"/>
</dbReference>
<dbReference type="CDD" id="cd00082">
    <property type="entry name" value="HisKA"/>
    <property type="match status" value="1"/>
</dbReference>
<feature type="compositionally biased region" description="Polar residues" evidence="6">
    <location>
        <begin position="852"/>
        <end position="862"/>
    </location>
</feature>
<dbReference type="InterPro" id="IPR036890">
    <property type="entry name" value="HATPase_C_sf"/>
</dbReference>
<keyword evidence="5" id="KW-0902">Two-component regulatory system</keyword>
<sequence length="876" mass="99590">MEWDAAMLLETLIDLAPDAIFIADLNGYFTEVNRFACQLLGYRREELLGKTIADLIGPEDLPRLAAARELMLQGNVQVEYWTHLHKDGSRIPTEVSAKILPDGRWVAFVRDIRQRQQAELALREKEQQWQQLSDSIPQFVWIRDAMGNLNYVNQQWCEYSGLTPEQSQDVTQRVQCYHPDDRDLALEQWALALATKQQFEFEARVKRAIDGAYRWFLIRGVPVLDEQGEVQRWYGISTDIHDRKITELNERFLRNLELRLRQLSDPDQMLWEAVSRIGEYLNVERCVWHEVNLQEDVSIVKQDWRRQPDISSVVGLYPLSRSILPELIAQYHAGQPAVVPDVATHPYTAPFAQNFAQRDIRSFVGVPCIYEGRWVAVLAINARTVQQWRSDQVALLEETVARLWSIIEQTRAMQALQERTNHIQLLYETTRDLLSANQPLTLVETLFAKIKTLMGLDVYFNYVLDEERQQLHLEFYGGISEDTARQIEWLELGCAVCGTVAQQRCQMLQFDVPNSTDPKTQLVRSLGITAYSCQPLIAQGKLFGTLSFGSRTRMTFSPTETQLFQALCDQIAIALERSQLLSSLQEQTEELKQNNRLKDEFFSALSHELRTPLNPILGWTKLLQSQRLTCDQVTQALETIERNVQQQIRLVDDLLDVSRVIQGKMRLETHPVDLALTLKSAVETVAFAAQAKAITLEMNLTEPIYTLGDGDRLQQVFWNLLSNAIKFTPNGGQVDIELSVSQGHEGESVQIRVFDAGIGISADFLPHIFEYFRQAEGGWARRYSGLGLGLAIVHHLVELHGGTITAESPGLGKGATFTVKLPLLGSSPQKQRNLSDPTLDSIDKNHSDAFNLSFSPESSSPTAALKPPVRVERSYY</sequence>
<evidence type="ECO:0000313" key="11">
    <source>
        <dbReference type="Proteomes" id="UP001576784"/>
    </source>
</evidence>
<comment type="catalytic activity">
    <reaction evidence="1">
        <text>ATP + protein L-histidine = ADP + protein N-phospho-L-histidine.</text>
        <dbReference type="EC" id="2.7.13.3"/>
    </reaction>
</comment>
<dbReference type="SUPFAM" id="SSF55781">
    <property type="entry name" value="GAF domain-like"/>
    <property type="match status" value="2"/>
</dbReference>
<dbReference type="PRINTS" id="PR00344">
    <property type="entry name" value="BCTRLSENSOR"/>
</dbReference>
<evidence type="ECO:0000259" key="8">
    <source>
        <dbReference type="PROSITE" id="PS50112"/>
    </source>
</evidence>
<dbReference type="Gene3D" id="3.30.450.20">
    <property type="entry name" value="PAS domain"/>
    <property type="match status" value="2"/>
</dbReference>
<keyword evidence="4" id="KW-0418">Kinase</keyword>
<feature type="region of interest" description="Disordered" evidence="6">
    <location>
        <begin position="852"/>
        <end position="876"/>
    </location>
</feature>
<feature type="domain" description="PAS" evidence="8">
    <location>
        <begin position="125"/>
        <end position="198"/>
    </location>
</feature>
<dbReference type="PROSITE" id="PS50112">
    <property type="entry name" value="PAS"/>
    <property type="match status" value="2"/>
</dbReference>
<keyword evidence="4" id="KW-0808">Transferase</keyword>
<dbReference type="PROSITE" id="PS50113">
    <property type="entry name" value="PAC"/>
    <property type="match status" value="1"/>
</dbReference>
<dbReference type="Gene3D" id="1.10.287.130">
    <property type="match status" value="1"/>
</dbReference>
<evidence type="ECO:0000256" key="1">
    <source>
        <dbReference type="ARBA" id="ARBA00000085"/>
    </source>
</evidence>
<dbReference type="Pfam" id="PF00512">
    <property type="entry name" value="HisKA"/>
    <property type="match status" value="1"/>
</dbReference>
<comment type="caution">
    <text evidence="10">The sequence shown here is derived from an EMBL/GenBank/DDBJ whole genome shotgun (WGS) entry which is preliminary data.</text>
</comment>
<keyword evidence="3" id="KW-0597">Phosphoprotein</keyword>
<keyword evidence="11" id="KW-1185">Reference proteome</keyword>
<evidence type="ECO:0000256" key="4">
    <source>
        <dbReference type="ARBA" id="ARBA00022777"/>
    </source>
</evidence>
<dbReference type="SMART" id="SM00387">
    <property type="entry name" value="HATPase_c"/>
    <property type="match status" value="1"/>
</dbReference>
<dbReference type="InterPro" id="IPR013655">
    <property type="entry name" value="PAS_fold_3"/>
</dbReference>
<dbReference type="PROSITE" id="PS50109">
    <property type="entry name" value="HIS_KIN"/>
    <property type="match status" value="1"/>
</dbReference>
<feature type="domain" description="PAC" evidence="9">
    <location>
        <begin position="199"/>
        <end position="252"/>
    </location>
</feature>
<dbReference type="EC" id="2.7.13.3" evidence="2"/>
<dbReference type="NCBIfam" id="TIGR00229">
    <property type="entry name" value="sensory_box"/>
    <property type="match status" value="2"/>
</dbReference>
<evidence type="ECO:0000256" key="3">
    <source>
        <dbReference type="ARBA" id="ARBA00022553"/>
    </source>
</evidence>
<accession>A0ABV4XJP7</accession>
<gene>
    <name evidence="10" type="ORF">ACE1CI_03190</name>
</gene>
<dbReference type="InterPro" id="IPR000700">
    <property type="entry name" value="PAS-assoc_C"/>
</dbReference>
<dbReference type="InterPro" id="IPR003594">
    <property type="entry name" value="HATPase_dom"/>
</dbReference>
<dbReference type="InterPro" id="IPR035965">
    <property type="entry name" value="PAS-like_dom_sf"/>
</dbReference>
<dbReference type="InterPro" id="IPR003661">
    <property type="entry name" value="HisK_dim/P_dom"/>
</dbReference>
<dbReference type="EMBL" id="JBHFNR010000019">
    <property type="protein sequence ID" value="MFB2891931.1"/>
    <property type="molecule type" value="Genomic_DNA"/>
</dbReference>
<dbReference type="InterPro" id="IPR001610">
    <property type="entry name" value="PAC"/>
</dbReference>
<dbReference type="Pfam" id="PF08447">
    <property type="entry name" value="PAS_3"/>
    <property type="match status" value="1"/>
</dbReference>
<dbReference type="SMART" id="SM00091">
    <property type="entry name" value="PAS"/>
    <property type="match status" value="2"/>
</dbReference>
<dbReference type="SUPFAM" id="SSF55874">
    <property type="entry name" value="ATPase domain of HSP90 chaperone/DNA topoisomerase II/histidine kinase"/>
    <property type="match status" value="1"/>
</dbReference>
<dbReference type="Pfam" id="PF13185">
    <property type="entry name" value="GAF_2"/>
    <property type="match status" value="1"/>
</dbReference>
<organism evidence="10 11">
    <name type="scientific">Floridaenema flaviceps BLCC-F50</name>
    <dbReference type="NCBI Taxonomy" id="3153642"/>
    <lineage>
        <taxon>Bacteria</taxon>
        <taxon>Bacillati</taxon>
        <taxon>Cyanobacteriota</taxon>
        <taxon>Cyanophyceae</taxon>
        <taxon>Oscillatoriophycideae</taxon>
        <taxon>Aerosakkonematales</taxon>
        <taxon>Aerosakkonemataceae</taxon>
        <taxon>Floridanema</taxon>
        <taxon>Floridanema flaviceps</taxon>
    </lineage>
</organism>
<dbReference type="InterPro" id="IPR004358">
    <property type="entry name" value="Sig_transdc_His_kin-like_C"/>
</dbReference>
<dbReference type="Pfam" id="PF01590">
    <property type="entry name" value="GAF"/>
    <property type="match status" value="1"/>
</dbReference>
<dbReference type="PANTHER" id="PTHR43547:SF2">
    <property type="entry name" value="HYBRID SIGNAL TRANSDUCTION HISTIDINE KINASE C"/>
    <property type="match status" value="1"/>
</dbReference>
<dbReference type="SUPFAM" id="SSF47384">
    <property type="entry name" value="Homodimeric domain of signal transducing histidine kinase"/>
    <property type="match status" value="1"/>
</dbReference>
<proteinExistence type="predicted"/>
<evidence type="ECO:0000256" key="2">
    <source>
        <dbReference type="ARBA" id="ARBA00012438"/>
    </source>
</evidence>
<evidence type="ECO:0000256" key="6">
    <source>
        <dbReference type="SAM" id="MobiDB-lite"/>
    </source>
</evidence>
<name>A0ABV4XJP7_9CYAN</name>
<dbReference type="Gene3D" id="3.30.565.10">
    <property type="entry name" value="Histidine kinase-like ATPase, C-terminal domain"/>
    <property type="match status" value="1"/>
</dbReference>
<dbReference type="SMART" id="SM00086">
    <property type="entry name" value="PAC"/>
    <property type="match status" value="2"/>
</dbReference>
<protein>
    <recommendedName>
        <fullName evidence="2">histidine kinase</fullName>
        <ecNumber evidence="2">2.7.13.3</ecNumber>
    </recommendedName>
</protein>
<dbReference type="PANTHER" id="PTHR43547">
    <property type="entry name" value="TWO-COMPONENT HISTIDINE KINASE"/>
    <property type="match status" value="1"/>
</dbReference>
<dbReference type="InterPro" id="IPR029016">
    <property type="entry name" value="GAF-like_dom_sf"/>
</dbReference>
<dbReference type="InterPro" id="IPR005467">
    <property type="entry name" value="His_kinase_dom"/>
</dbReference>
<evidence type="ECO:0000259" key="7">
    <source>
        <dbReference type="PROSITE" id="PS50109"/>
    </source>
</evidence>
<evidence type="ECO:0000259" key="9">
    <source>
        <dbReference type="PROSITE" id="PS50113"/>
    </source>
</evidence>
<evidence type="ECO:0000313" key="10">
    <source>
        <dbReference type="EMBL" id="MFB2891931.1"/>
    </source>
</evidence>
<dbReference type="InterPro" id="IPR003018">
    <property type="entry name" value="GAF"/>
</dbReference>
<dbReference type="CDD" id="cd16922">
    <property type="entry name" value="HATPase_EvgS-ArcB-TorS-like"/>
    <property type="match status" value="1"/>
</dbReference>
<dbReference type="Pfam" id="PF02518">
    <property type="entry name" value="HATPase_c"/>
    <property type="match status" value="1"/>
</dbReference>
<dbReference type="Gene3D" id="3.30.450.40">
    <property type="match status" value="2"/>
</dbReference>
<dbReference type="InterPro" id="IPR036097">
    <property type="entry name" value="HisK_dim/P_sf"/>
</dbReference>
<dbReference type="CDD" id="cd00130">
    <property type="entry name" value="PAS"/>
    <property type="match status" value="2"/>
</dbReference>
<reference evidence="10 11" key="1">
    <citation type="submission" date="2024-09" db="EMBL/GenBank/DDBJ databases">
        <title>Floridaenema gen nov. (Aerosakkonemataceae, Aerosakkonematales ord. nov., Cyanobacteria) from benthic tropical and subtropical fresh waters, with the description of four new species.</title>
        <authorList>
            <person name="Moretto J.A."/>
            <person name="Berthold D.E."/>
            <person name="Lefler F.W."/>
            <person name="Huang I.-S."/>
            <person name="Laughinghouse H. IV."/>
        </authorList>
    </citation>
    <scope>NUCLEOTIDE SEQUENCE [LARGE SCALE GENOMIC DNA]</scope>
    <source>
        <strain evidence="10 11">BLCC-F50</strain>
    </source>
</reference>
<dbReference type="SUPFAM" id="SSF55785">
    <property type="entry name" value="PYP-like sensor domain (PAS domain)"/>
    <property type="match status" value="2"/>
</dbReference>
<feature type="domain" description="PAS" evidence="8">
    <location>
        <begin position="5"/>
        <end position="75"/>
    </location>
</feature>
<dbReference type="InterPro" id="IPR013767">
    <property type="entry name" value="PAS_fold"/>
</dbReference>
<dbReference type="Pfam" id="PF00989">
    <property type="entry name" value="PAS"/>
    <property type="match status" value="1"/>
</dbReference>
<dbReference type="Proteomes" id="UP001576784">
    <property type="component" value="Unassembled WGS sequence"/>
</dbReference>